<accession>A0A1E5NCX0</accession>
<dbReference type="GO" id="GO:0003677">
    <property type="term" value="F:DNA binding"/>
    <property type="evidence" value="ECO:0007669"/>
    <property type="project" value="InterPro"/>
</dbReference>
<dbReference type="SUPFAM" id="SSF46894">
    <property type="entry name" value="C-terminal effector domain of the bipartite response regulators"/>
    <property type="match status" value="1"/>
</dbReference>
<sequence length="130" mass="14974">MKDLTCNICDKRSSCRQLCQAMEKTLNNSIGTNKSYSENTVKDYNLYVDNMYNIIYTHGLSDIENRDVKRIIIAILTKDQIELLQLYSQGYTQKEIGEKLNVTQSSISQKLEAIKRELKTSLVEVIPYVV</sequence>
<dbReference type="GO" id="GO:0003700">
    <property type="term" value="F:DNA-binding transcription factor activity"/>
    <property type="evidence" value="ECO:0007669"/>
    <property type="project" value="InterPro"/>
</dbReference>
<organism evidence="2 3">
    <name type="scientific">Brachyspira hampsonii</name>
    <dbReference type="NCBI Taxonomy" id="1287055"/>
    <lineage>
        <taxon>Bacteria</taxon>
        <taxon>Pseudomonadati</taxon>
        <taxon>Spirochaetota</taxon>
        <taxon>Spirochaetia</taxon>
        <taxon>Brachyspirales</taxon>
        <taxon>Brachyspiraceae</taxon>
        <taxon>Brachyspira</taxon>
    </lineage>
</organism>
<dbReference type="InterPro" id="IPR016032">
    <property type="entry name" value="Sig_transdc_resp-reg_C-effctor"/>
</dbReference>
<evidence type="ECO:0000259" key="1">
    <source>
        <dbReference type="Pfam" id="PF04545"/>
    </source>
</evidence>
<dbReference type="Proteomes" id="UP000095247">
    <property type="component" value="Unassembled WGS sequence"/>
</dbReference>
<protein>
    <submittedName>
        <fullName evidence="2">Histidine kinase</fullName>
    </submittedName>
</protein>
<comment type="caution">
    <text evidence="2">The sequence shown here is derived from an EMBL/GenBank/DDBJ whole genome shotgun (WGS) entry which is preliminary data.</text>
</comment>
<proteinExistence type="predicted"/>
<keyword evidence="2" id="KW-0418">Kinase</keyword>
<dbReference type="InterPro" id="IPR007630">
    <property type="entry name" value="RNA_pol_sigma70_r4"/>
</dbReference>
<dbReference type="InterPro" id="IPR036388">
    <property type="entry name" value="WH-like_DNA-bd_sf"/>
</dbReference>
<dbReference type="Pfam" id="PF04545">
    <property type="entry name" value="Sigma70_r4"/>
    <property type="match status" value="1"/>
</dbReference>
<name>A0A1E5NCX0_9SPIR</name>
<evidence type="ECO:0000313" key="3">
    <source>
        <dbReference type="Proteomes" id="UP000095247"/>
    </source>
</evidence>
<dbReference type="RefSeq" id="WP_069727291.1">
    <property type="nucleotide sequence ID" value="NZ_MDCO01000012.1"/>
</dbReference>
<keyword evidence="2" id="KW-0808">Transferase</keyword>
<dbReference type="GO" id="GO:0016301">
    <property type="term" value="F:kinase activity"/>
    <property type="evidence" value="ECO:0007669"/>
    <property type="project" value="UniProtKB-KW"/>
</dbReference>
<dbReference type="GO" id="GO:0006352">
    <property type="term" value="P:DNA-templated transcription initiation"/>
    <property type="evidence" value="ECO:0007669"/>
    <property type="project" value="InterPro"/>
</dbReference>
<dbReference type="Gene3D" id="1.10.10.10">
    <property type="entry name" value="Winged helix-like DNA-binding domain superfamily/Winged helix DNA-binding domain"/>
    <property type="match status" value="1"/>
</dbReference>
<reference evidence="2 3" key="1">
    <citation type="submission" date="2016-08" db="EMBL/GenBank/DDBJ databases">
        <title>Characterization and recognition of Brachyspira hampsonii sp. nov., a novel intestinal spirochete that is pathogenic to pigs.</title>
        <authorList>
            <person name="Mirajkar N."/>
            <person name="La T."/>
            <person name="Phillips N."/>
            <person name="Hampson D."/>
            <person name="Gebhart C."/>
        </authorList>
    </citation>
    <scope>NUCLEOTIDE SEQUENCE [LARGE SCALE GENOMIC DNA]</scope>
    <source>
        <strain evidence="2 3">P280/1</strain>
    </source>
</reference>
<dbReference type="AlphaFoldDB" id="A0A1E5NCX0"/>
<dbReference type="EMBL" id="MDCO01000012">
    <property type="protein sequence ID" value="OEJ13995.1"/>
    <property type="molecule type" value="Genomic_DNA"/>
</dbReference>
<feature type="domain" description="RNA polymerase sigma-70 region 4" evidence="1">
    <location>
        <begin position="83"/>
        <end position="112"/>
    </location>
</feature>
<gene>
    <name evidence="2" type="ORF">BFL38_04460</name>
</gene>
<evidence type="ECO:0000313" key="2">
    <source>
        <dbReference type="EMBL" id="OEJ13995.1"/>
    </source>
</evidence>